<dbReference type="Gene3D" id="3.40.50.620">
    <property type="entry name" value="HUPs"/>
    <property type="match status" value="2"/>
</dbReference>
<dbReference type="PRINTS" id="PR01438">
    <property type="entry name" value="UNVRSLSTRESS"/>
</dbReference>
<reference evidence="4" key="1">
    <citation type="journal article" date="2019" name="Int. J. Syst. Evol. Microbiol.">
        <title>The Global Catalogue of Microorganisms (GCM) 10K type strain sequencing project: providing services to taxonomists for standard genome sequencing and annotation.</title>
        <authorList>
            <consortium name="The Broad Institute Genomics Platform"/>
            <consortium name="The Broad Institute Genome Sequencing Center for Infectious Disease"/>
            <person name="Wu L."/>
            <person name="Ma J."/>
        </authorList>
    </citation>
    <scope>NUCLEOTIDE SEQUENCE [LARGE SCALE GENOMIC DNA]</scope>
    <source>
        <strain evidence="4">JCM 9373</strain>
    </source>
</reference>
<dbReference type="Pfam" id="PF00582">
    <property type="entry name" value="Usp"/>
    <property type="match status" value="2"/>
</dbReference>
<gene>
    <name evidence="3" type="ORF">GCM10010466_67020</name>
</gene>
<dbReference type="RefSeq" id="WP_344866759.1">
    <property type="nucleotide sequence ID" value="NZ_BAAAUT010000103.1"/>
</dbReference>
<dbReference type="SUPFAM" id="SSF52402">
    <property type="entry name" value="Adenine nucleotide alpha hydrolases-like"/>
    <property type="match status" value="2"/>
</dbReference>
<organism evidence="3 4">
    <name type="scientific">Planomonospora alba</name>
    <dbReference type="NCBI Taxonomy" id="161354"/>
    <lineage>
        <taxon>Bacteria</taxon>
        <taxon>Bacillati</taxon>
        <taxon>Actinomycetota</taxon>
        <taxon>Actinomycetes</taxon>
        <taxon>Streptosporangiales</taxon>
        <taxon>Streptosporangiaceae</taxon>
        <taxon>Planomonospora</taxon>
    </lineage>
</organism>
<evidence type="ECO:0000313" key="3">
    <source>
        <dbReference type="EMBL" id="GAA3166854.1"/>
    </source>
</evidence>
<dbReference type="PANTHER" id="PTHR31964">
    <property type="entry name" value="ADENINE NUCLEOTIDE ALPHA HYDROLASES-LIKE SUPERFAMILY PROTEIN"/>
    <property type="match status" value="1"/>
</dbReference>
<keyword evidence="4" id="KW-1185">Reference proteome</keyword>
<dbReference type="PANTHER" id="PTHR31964:SF113">
    <property type="entry name" value="USPA DOMAIN-CONTAINING PROTEIN"/>
    <property type="match status" value="1"/>
</dbReference>
<evidence type="ECO:0000256" key="1">
    <source>
        <dbReference type="ARBA" id="ARBA00008791"/>
    </source>
</evidence>
<dbReference type="InterPro" id="IPR006015">
    <property type="entry name" value="Universal_stress_UspA"/>
</dbReference>
<comment type="similarity">
    <text evidence="1">Belongs to the universal stress protein A family.</text>
</comment>
<comment type="caution">
    <text evidence="3">The sequence shown here is derived from an EMBL/GenBank/DDBJ whole genome shotgun (WGS) entry which is preliminary data.</text>
</comment>
<sequence>MTAHVVVGVDGSPASTAAVAWAAADAARRGCPLRIVHVCEPWAYGIPEDAPAGFRDSVAEHCGDVVELAEDVARGHEPGIEVSTVLETGRVAEVLRREAEDAEEVVLGSRGLGGFAGLVLGSVSFAVSGHVDVPVVVVRNVPEQTRGRVVVGFDGSEHSAAALRYAFAEAVRRGAVLHAVHTWQLPVLGAGATAYTPLVEDLFTAERQVAEVVLTPLKEEYPQVRVDQTVVCGHPVLTICEASKEADLAVVGSRGLGALGSAVLGSVSHGVLHHAHCPVAVVRARKET</sequence>
<dbReference type="EMBL" id="BAAAUT010000103">
    <property type="protein sequence ID" value="GAA3166854.1"/>
    <property type="molecule type" value="Genomic_DNA"/>
</dbReference>
<feature type="domain" description="UspA" evidence="2">
    <location>
        <begin position="1"/>
        <end position="139"/>
    </location>
</feature>
<evidence type="ECO:0000313" key="4">
    <source>
        <dbReference type="Proteomes" id="UP001500320"/>
    </source>
</evidence>
<dbReference type="Proteomes" id="UP001500320">
    <property type="component" value="Unassembled WGS sequence"/>
</dbReference>
<proteinExistence type="inferred from homology"/>
<accession>A0ABP6P572</accession>
<dbReference type="InterPro" id="IPR014729">
    <property type="entry name" value="Rossmann-like_a/b/a_fold"/>
</dbReference>
<dbReference type="InterPro" id="IPR006016">
    <property type="entry name" value="UspA"/>
</dbReference>
<evidence type="ECO:0000259" key="2">
    <source>
        <dbReference type="Pfam" id="PF00582"/>
    </source>
</evidence>
<protein>
    <submittedName>
        <fullName evidence="3">Universal stress protein</fullName>
    </submittedName>
</protein>
<name>A0ABP6P572_9ACTN</name>
<feature type="domain" description="UspA" evidence="2">
    <location>
        <begin position="147"/>
        <end position="283"/>
    </location>
</feature>